<dbReference type="InterPro" id="IPR001915">
    <property type="entry name" value="Peptidase_M48"/>
</dbReference>
<feature type="domain" description="Peptidase M48" evidence="7">
    <location>
        <begin position="54"/>
        <end position="237"/>
    </location>
</feature>
<accession>A0AAP6JE78</accession>
<protein>
    <submittedName>
        <fullName evidence="8">M48 family metalloprotease</fullName>
        <ecNumber evidence="8">3.4.24.-</ecNumber>
    </submittedName>
</protein>
<evidence type="ECO:0000259" key="7">
    <source>
        <dbReference type="Pfam" id="PF01435"/>
    </source>
</evidence>
<dbReference type="PANTHER" id="PTHR22726">
    <property type="entry name" value="METALLOENDOPEPTIDASE OMA1"/>
    <property type="match status" value="1"/>
</dbReference>
<keyword evidence="4 6" id="KW-0862">Zinc</keyword>
<name>A0AAP6JE78_9GAMM</name>
<comment type="cofactor">
    <cofactor evidence="6">
        <name>Zn(2+)</name>
        <dbReference type="ChEBI" id="CHEBI:29105"/>
    </cofactor>
    <text evidence="6">Binds 1 zinc ion per subunit.</text>
</comment>
<evidence type="ECO:0000313" key="8">
    <source>
        <dbReference type="EMBL" id="MEA5445366.1"/>
    </source>
</evidence>
<dbReference type="GO" id="GO:0051603">
    <property type="term" value="P:proteolysis involved in protein catabolic process"/>
    <property type="evidence" value="ECO:0007669"/>
    <property type="project" value="TreeGrafter"/>
</dbReference>
<keyword evidence="1 6" id="KW-0645">Protease</keyword>
<proteinExistence type="inferred from homology"/>
<dbReference type="GO" id="GO:0004222">
    <property type="term" value="F:metalloendopeptidase activity"/>
    <property type="evidence" value="ECO:0007669"/>
    <property type="project" value="InterPro"/>
</dbReference>
<dbReference type="PANTHER" id="PTHR22726:SF1">
    <property type="entry name" value="METALLOENDOPEPTIDASE OMA1, MITOCHONDRIAL"/>
    <property type="match status" value="1"/>
</dbReference>
<evidence type="ECO:0000256" key="1">
    <source>
        <dbReference type="ARBA" id="ARBA00022670"/>
    </source>
</evidence>
<gene>
    <name evidence="8" type="ORF">VCB98_06000</name>
</gene>
<keyword evidence="2" id="KW-0479">Metal-binding</keyword>
<dbReference type="Proteomes" id="UP001302316">
    <property type="component" value="Unassembled WGS sequence"/>
</dbReference>
<dbReference type="GO" id="GO:0016020">
    <property type="term" value="C:membrane"/>
    <property type="evidence" value="ECO:0007669"/>
    <property type="project" value="TreeGrafter"/>
</dbReference>
<dbReference type="RefSeq" id="WP_346050996.1">
    <property type="nucleotide sequence ID" value="NZ_JAYGII010000009.1"/>
</dbReference>
<comment type="caution">
    <text evidence="8">The sequence shown here is derived from an EMBL/GenBank/DDBJ whole genome shotgun (WGS) entry which is preliminary data.</text>
</comment>
<evidence type="ECO:0000256" key="3">
    <source>
        <dbReference type="ARBA" id="ARBA00022801"/>
    </source>
</evidence>
<dbReference type="Pfam" id="PF01435">
    <property type="entry name" value="Peptidase_M48"/>
    <property type="match status" value="1"/>
</dbReference>
<dbReference type="EMBL" id="JAYGII010000009">
    <property type="protein sequence ID" value="MEA5445366.1"/>
    <property type="molecule type" value="Genomic_DNA"/>
</dbReference>
<evidence type="ECO:0000256" key="5">
    <source>
        <dbReference type="ARBA" id="ARBA00023049"/>
    </source>
</evidence>
<reference evidence="8 9" key="1">
    <citation type="submission" date="2023-12" db="EMBL/GenBank/DDBJ databases">
        <title>Whole-genome sequencing of halo(alkali)philic microorganisms from hypersaline lakes.</title>
        <authorList>
            <person name="Sorokin D.Y."/>
            <person name="Merkel A.Y."/>
            <person name="Messina E."/>
            <person name="Yakimov M."/>
        </authorList>
    </citation>
    <scope>NUCLEOTIDE SEQUENCE [LARGE SCALE GENOMIC DNA]</scope>
    <source>
        <strain evidence="8 9">AB-CW1</strain>
    </source>
</reference>
<keyword evidence="3 6" id="KW-0378">Hydrolase</keyword>
<dbReference type="InterPro" id="IPR051156">
    <property type="entry name" value="Mito/Outer_Membr_Metalloprot"/>
</dbReference>
<keyword evidence="5 6" id="KW-0482">Metalloprotease</keyword>
<sequence>MPLAPVLAEHPPRARLHQIQPVEAAEANERAEIRVGREVAARILARHKLVDDPALQRYVNLVGRAVALHGDRPDLDFYFGVIDSEQVNAYAAPGGYIFVTSAALALMEDEAELAGVLAHEVAHVDRRHIVEALNIRAPEASPMAGLTRFFGGATEATQVFFSQAVDRVVELLFEDGLQREDEFEADRFGVRTAARTGYDAEGFSRFLSRLSELEGARAADELSDTHPAAGERLERIRVLLQEEGLRGPEQNRFQARFEQHRP</sequence>
<evidence type="ECO:0000313" key="9">
    <source>
        <dbReference type="Proteomes" id="UP001302316"/>
    </source>
</evidence>
<keyword evidence="9" id="KW-1185">Reference proteome</keyword>
<evidence type="ECO:0000256" key="2">
    <source>
        <dbReference type="ARBA" id="ARBA00022723"/>
    </source>
</evidence>
<dbReference type="Gene3D" id="3.30.2010.10">
    <property type="entry name" value="Metalloproteases ('zincins'), catalytic domain"/>
    <property type="match status" value="1"/>
</dbReference>
<evidence type="ECO:0000256" key="6">
    <source>
        <dbReference type="RuleBase" id="RU003983"/>
    </source>
</evidence>
<dbReference type="GO" id="GO:0046872">
    <property type="term" value="F:metal ion binding"/>
    <property type="evidence" value="ECO:0007669"/>
    <property type="project" value="UniProtKB-KW"/>
</dbReference>
<dbReference type="EC" id="3.4.24.-" evidence="8"/>
<comment type="similarity">
    <text evidence="6">Belongs to the peptidase M48 family.</text>
</comment>
<evidence type="ECO:0000256" key="4">
    <source>
        <dbReference type="ARBA" id="ARBA00022833"/>
    </source>
</evidence>
<dbReference type="AlphaFoldDB" id="A0AAP6JE78"/>
<organism evidence="8 9">
    <name type="scientific">Natronospira elongata</name>
    <dbReference type="NCBI Taxonomy" id="3110268"/>
    <lineage>
        <taxon>Bacteria</taxon>
        <taxon>Pseudomonadati</taxon>
        <taxon>Pseudomonadota</taxon>
        <taxon>Gammaproteobacteria</taxon>
        <taxon>Natronospirales</taxon>
        <taxon>Natronospiraceae</taxon>
        <taxon>Natronospira</taxon>
    </lineage>
</organism>